<evidence type="ECO:0000256" key="1">
    <source>
        <dbReference type="SAM" id="MobiDB-lite"/>
    </source>
</evidence>
<reference evidence="3 4" key="1">
    <citation type="submission" date="2015-08" db="EMBL/GenBank/DDBJ databases">
        <title>Complete genome sequence of Sulfurifustis variabilis.</title>
        <authorList>
            <person name="Miura A."/>
            <person name="Kojima H."/>
            <person name="Fukui M."/>
        </authorList>
    </citation>
    <scope>NUCLEOTIDE SEQUENCE [LARGE SCALE GENOMIC DNA]</scope>
    <source>
        <strain evidence="4">skN76</strain>
    </source>
</reference>
<feature type="transmembrane region" description="Helical" evidence="2">
    <location>
        <begin position="20"/>
        <end position="41"/>
    </location>
</feature>
<keyword evidence="4" id="KW-1185">Reference proteome</keyword>
<dbReference type="RefSeq" id="WP_096457113.1">
    <property type="nucleotide sequence ID" value="NZ_AP014936.1"/>
</dbReference>
<feature type="compositionally biased region" description="Basic residues" evidence="1">
    <location>
        <begin position="205"/>
        <end position="215"/>
    </location>
</feature>
<keyword evidence="2" id="KW-1133">Transmembrane helix</keyword>
<sequence>MTLDELRNLNVNDPSSWPLPVKIAGVLAICALILGGGYHFVIADEILEHERAQLKEVQLRDTYLNKKLQAINLPAYKAQLEEIERTFGSLLRQLPNTTEVPDLLVDITQAGLGRGLEFVLFRPEAEQKRDFYAELPISLQVTGSYHEFASFVSDVAALPRIVTFGDVTVSGAKDGKSAILNVVATARTYRYLDPGEGAAPPTPKAKSKKNSKAKR</sequence>
<dbReference type="InterPro" id="IPR007445">
    <property type="entry name" value="PilO"/>
</dbReference>
<evidence type="ECO:0000313" key="4">
    <source>
        <dbReference type="Proteomes" id="UP000218899"/>
    </source>
</evidence>
<dbReference type="Proteomes" id="UP000218899">
    <property type="component" value="Chromosome"/>
</dbReference>
<evidence type="ECO:0000313" key="3">
    <source>
        <dbReference type="EMBL" id="BAU46633.1"/>
    </source>
</evidence>
<protein>
    <submittedName>
        <fullName evidence="3">Pilus assembly protein PilO</fullName>
    </submittedName>
</protein>
<feature type="region of interest" description="Disordered" evidence="1">
    <location>
        <begin position="193"/>
        <end position="215"/>
    </location>
</feature>
<dbReference type="GO" id="GO:0043683">
    <property type="term" value="P:type IV pilus assembly"/>
    <property type="evidence" value="ECO:0007669"/>
    <property type="project" value="InterPro"/>
</dbReference>
<evidence type="ECO:0000256" key="2">
    <source>
        <dbReference type="SAM" id="Phobius"/>
    </source>
</evidence>
<dbReference type="Gene3D" id="3.30.70.60">
    <property type="match status" value="1"/>
</dbReference>
<dbReference type="AlphaFoldDB" id="A0A1B4V055"/>
<dbReference type="PANTHER" id="PTHR39555">
    <property type="entry name" value="FIMBRIAL ASSEMBLY PROTEIN PILO-LIKE PROTEIN-RELATED"/>
    <property type="match status" value="1"/>
</dbReference>
<name>A0A1B4V055_9GAMM</name>
<dbReference type="InterPro" id="IPR014717">
    <property type="entry name" value="Transl_elong_EF1B/ribsomal_bS6"/>
</dbReference>
<dbReference type="GO" id="GO:0043107">
    <property type="term" value="P:type IV pilus-dependent motility"/>
    <property type="evidence" value="ECO:0007669"/>
    <property type="project" value="InterPro"/>
</dbReference>
<keyword evidence="2" id="KW-0472">Membrane</keyword>
<dbReference type="PANTHER" id="PTHR39555:SF1">
    <property type="entry name" value="TYPE IV PILUS INNER MEMBRANE COMPONENT PILO"/>
    <property type="match status" value="1"/>
</dbReference>
<dbReference type="EMBL" id="AP014936">
    <property type="protein sequence ID" value="BAU46633.1"/>
    <property type="molecule type" value="Genomic_DNA"/>
</dbReference>
<dbReference type="Gene3D" id="1.10.287.540">
    <property type="entry name" value="Helix hairpin bin"/>
    <property type="match status" value="1"/>
</dbReference>
<organism evidence="3 4">
    <name type="scientific">Sulfurifustis variabilis</name>
    <dbReference type="NCBI Taxonomy" id="1675686"/>
    <lineage>
        <taxon>Bacteria</taxon>
        <taxon>Pseudomonadati</taxon>
        <taxon>Pseudomonadota</taxon>
        <taxon>Gammaproteobacteria</taxon>
        <taxon>Acidiferrobacterales</taxon>
        <taxon>Acidiferrobacteraceae</taxon>
        <taxon>Sulfurifustis</taxon>
    </lineage>
</organism>
<proteinExistence type="predicted"/>
<gene>
    <name evidence="3" type="ORF">SVA_0051</name>
</gene>
<dbReference type="Pfam" id="PF04350">
    <property type="entry name" value="PilO"/>
    <property type="match status" value="1"/>
</dbReference>
<keyword evidence="2" id="KW-0812">Transmembrane</keyword>
<accession>A0A1B4V055</accession>
<dbReference type="OrthoDB" id="9802133at2"/>
<dbReference type="KEGG" id="sva:SVA_0051"/>
<dbReference type="PIRSF" id="PIRSF016482">
    <property type="entry name" value="PilO"/>
    <property type="match status" value="1"/>
</dbReference>